<name>A0ACC3ABF0_9EURO</name>
<organism evidence="1 2">
    <name type="scientific">Neophaeococcomyces mojaviensis</name>
    <dbReference type="NCBI Taxonomy" id="3383035"/>
    <lineage>
        <taxon>Eukaryota</taxon>
        <taxon>Fungi</taxon>
        <taxon>Dikarya</taxon>
        <taxon>Ascomycota</taxon>
        <taxon>Pezizomycotina</taxon>
        <taxon>Eurotiomycetes</taxon>
        <taxon>Chaetothyriomycetidae</taxon>
        <taxon>Chaetothyriales</taxon>
        <taxon>Chaetothyriales incertae sedis</taxon>
        <taxon>Neophaeococcomyces</taxon>
    </lineage>
</organism>
<evidence type="ECO:0000313" key="2">
    <source>
        <dbReference type="Proteomes" id="UP001172386"/>
    </source>
</evidence>
<protein>
    <submittedName>
        <fullName evidence="1">Uncharacterized protein</fullName>
    </submittedName>
</protein>
<gene>
    <name evidence="1" type="ORF">H2198_003545</name>
</gene>
<comment type="caution">
    <text evidence="1">The sequence shown here is derived from an EMBL/GenBank/DDBJ whole genome shotgun (WGS) entry which is preliminary data.</text>
</comment>
<proteinExistence type="predicted"/>
<evidence type="ECO:0000313" key="1">
    <source>
        <dbReference type="EMBL" id="KAJ9658667.1"/>
    </source>
</evidence>
<reference evidence="1" key="1">
    <citation type="submission" date="2022-10" db="EMBL/GenBank/DDBJ databases">
        <title>Culturing micro-colonial fungi from biological soil crusts in the Mojave desert and describing Neophaeococcomyces mojavensis, and introducing the new genera and species Taxawa tesnikishii.</title>
        <authorList>
            <person name="Kurbessoian T."/>
            <person name="Stajich J.E."/>
        </authorList>
    </citation>
    <scope>NUCLEOTIDE SEQUENCE</scope>
    <source>
        <strain evidence="1">JES_112</strain>
    </source>
</reference>
<keyword evidence="2" id="KW-1185">Reference proteome</keyword>
<accession>A0ACC3ABF0</accession>
<dbReference type="Proteomes" id="UP001172386">
    <property type="component" value="Unassembled WGS sequence"/>
</dbReference>
<dbReference type="EMBL" id="JAPDRQ010000048">
    <property type="protein sequence ID" value="KAJ9658667.1"/>
    <property type="molecule type" value="Genomic_DNA"/>
</dbReference>
<sequence>MQNSPKQSQNDLHGHYIGPASGVSFLRRIQKRLDQAVSFSQPSSIFTFGDPDLRQPDFDPAFCMMLPRDNAQRLVDRYFDFAMPTYRFLHRPTIQEWFTEFYDTFGMMRDVQKAPAKLALLFMVFAHGTVYMSDSDKPGPPDLSTRYYLAAEHQLTREKVPHQSLLDTSDPNRQSTMLAPLAHMKLARIIGKILRDLYSITPISSDRRAVLTERLSKELSEWRVGLTRFLDADYFSSSFLIPIFQRQRNVLNLTYWHAIILTHRPFVLSNFAGYLQPSRRAGDEYVQTEESVQQCLLAAMNTVRMIDSMTKNHQMFRAFWTAAYFAFTANIVLYIYVILKRASPPESYREYFSAATQCQCQISGIAEKGSLPERYCLLLEELRTEALRQTEHMHSSAFGSNGGHSYLEESGVQTRSVPTDNDLGHAIEYMDSMGDNTTDFAGMVPESVESNYADWGHFATMVSSGLGNLDAFLNDDPFML</sequence>